<dbReference type="RefSeq" id="WP_036310964.1">
    <property type="nucleotide sequence ID" value="NZ_JRQD01000001.1"/>
</dbReference>
<evidence type="ECO:0000259" key="7">
    <source>
        <dbReference type="Pfam" id="PF01895"/>
    </source>
</evidence>
<keyword evidence="4 6" id="KW-0963">Cytoplasm</keyword>
<comment type="subunit">
    <text evidence="6">Homodimer.</text>
</comment>
<comment type="subcellular location">
    <subcellularLocation>
        <location evidence="1 6">Cytoplasm</location>
    </subcellularLocation>
</comment>
<dbReference type="NCBIfam" id="TIGR02135">
    <property type="entry name" value="phoU_full"/>
    <property type="match status" value="1"/>
</dbReference>
<evidence type="ECO:0000313" key="8">
    <source>
        <dbReference type="EMBL" id="KGM07731.1"/>
    </source>
</evidence>
<dbReference type="GO" id="GO:0045936">
    <property type="term" value="P:negative regulation of phosphate metabolic process"/>
    <property type="evidence" value="ECO:0007669"/>
    <property type="project" value="InterPro"/>
</dbReference>
<dbReference type="Pfam" id="PF01895">
    <property type="entry name" value="PhoU"/>
    <property type="match status" value="2"/>
</dbReference>
<evidence type="ECO:0000256" key="5">
    <source>
        <dbReference type="ARBA" id="ARBA00022592"/>
    </source>
</evidence>
<evidence type="ECO:0000256" key="2">
    <source>
        <dbReference type="ARBA" id="ARBA00008107"/>
    </source>
</evidence>
<evidence type="ECO:0000256" key="3">
    <source>
        <dbReference type="ARBA" id="ARBA00022448"/>
    </source>
</evidence>
<feature type="domain" description="PhoU" evidence="7">
    <location>
        <begin position="27"/>
        <end position="111"/>
    </location>
</feature>
<dbReference type="InterPro" id="IPR038078">
    <property type="entry name" value="PhoU-like_sf"/>
</dbReference>
<evidence type="ECO:0000256" key="6">
    <source>
        <dbReference type="PIRNR" id="PIRNR003107"/>
    </source>
</evidence>
<dbReference type="GO" id="GO:0006817">
    <property type="term" value="P:phosphate ion transport"/>
    <property type="evidence" value="ECO:0007669"/>
    <property type="project" value="UniProtKB-KW"/>
</dbReference>
<dbReference type="PANTHER" id="PTHR42930">
    <property type="entry name" value="PHOSPHATE-SPECIFIC TRANSPORT SYSTEM ACCESSORY PROTEIN PHOU"/>
    <property type="match status" value="1"/>
</dbReference>
<dbReference type="EMBL" id="JRQD01000001">
    <property type="protein sequence ID" value="KGM07731.1"/>
    <property type="molecule type" value="Genomic_DNA"/>
</dbReference>
<reference evidence="8 9" key="1">
    <citation type="submission" date="2014-09" db="EMBL/GenBank/DDBJ databases">
        <authorList>
            <person name="Grob C."/>
            <person name="Taubert M."/>
            <person name="Howat A.M."/>
            <person name="Burns O.J."/>
            <person name="Dixon J.L."/>
            <person name="Chen Y."/>
            <person name="Murrell J.C."/>
        </authorList>
    </citation>
    <scope>NUCLEOTIDE SEQUENCE [LARGE SCALE GENOMIC DNA]</scope>
    <source>
        <strain evidence="8">L4</strain>
    </source>
</reference>
<proteinExistence type="inferred from homology"/>
<gene>
    <name evidence="8" type="primary">phoU</name>
    <name evidence="8" type="ORF">LP43_0147</name>
</gene>
<dbReference type="InterPro" id="IPR026022">
    <property type="entry name" value="PhoU_dom"/>
</dbReference>
<dbReference type="Gene3D" id="1.20.58.220">
    <property type="entry name" value="Phosphate transport system protein phou homolog 2, domain 2"/>
    <property type="match status" value="2"/>
</dbReference>
<comment type="function">
    <text evidence="6">Plays a role in the regulation of phosphate uptake.</text>
</comment>
<evidence type="ECO:0000256" key="1">
    <source>
        <dbReference type="ARBA" id="ARBA00004496"/>
    </source>
</evidence>
<evidence type="ECO:0000256" key="4">
    <source>
        <dbReference type="ARBA" id="ARBA00022490"/>
    </source>
</evidence>
<dbReference type="PIRSF" id="PIRSF003107">
    <property type="entry name" value="PhoU"/>
    <property type="match status" value="1"/>
</dbReference>
<dbReference type="PANTHER" id="PTHR42930:SF3">
    <property type="entry name" value="PHOSPHATE-SPECIFIC TRANSPORT SYSTEM ACCESSORY PROTEIN PHOU"/>
    <property type="match status" value="1"/>
</dbReference>
<organism evidence="8 9">
    <name type="scientific">Methylophaga thiooxydans</name>
    <dbReference type="NCBI Taxonomy" id="392484"/>
    <lineage>
        <taxon>Bacteria</taxon>
        <taxon>Pseudomonadati</taxon>
        <taxon>Pseudomonadota</taxon>
        <taxon>Gammaproteobacteria</taxon>
        <taxon>Thiotrichales</taxon>
        <taxon>Piscirickettsiaceae</taxon>
        <taxon>Methylophaga</taxon>
    </lineage>
</organism>
<comment type="similarity">
    <text evidence="2 6">Belongs to the PhoU family.</text>
</comment>
<dbReference type="GO" id="GO:0030643">
    <property type="term" value="P:intracellular phosphate ion homeostasis"/>
    <property type="evidence" value="ECO:0007669"/>
    <property type="project" value="InterPro"/>
</dbReference>
<feature type="domain" description="PhoU" evidence="7">
    <location>
        <begin position="129"/>
        <end position="212"/>
    </location>
</feature>
<name>A0A0A0BIH8_9GAMM</name>
<sequence length="240" mass="27260">MVTNNSQHISQQFEKELQDIRSRVLALGGLVEQQVANAMDALLTGDSELAREVISFDDEVNDLELSIDEECIQIIALRQPTASDLRLVSGILKTITDLERIGDESVGIAKMAINLSEKDRPKRNYRELQSLGNHVRGMLRDALDAFARFDVEMALQVAKEDRNVDAEYEALLRQLMTYMMEDNRAVSRVIDMMWSARSLERIGDHAHNVCEHIIYLVEGKDVRHLSIEKAEKVIRGEPLD</sequence>
<dbReference type="GO" id="GO:0005737">
    <property type="term" value="C:cytoplasm"/>
    <property type="evidence" value="ECO:0007669"/>
    <property type="project" value="UniProtKB-SubCell"/>
</dbReference>
<dbReference type="InterPro" id="IPR028366">
    <property type="entry name" value="PhoU"/>
</dbReference>
<dbReference type="SUPFAM" id="SSF109755">
    <property type="entry name" value="PhoU-like"/>
    <property type="match status" value="1"/>
</dbReference>
<dbReference type="STRING" id="392484.LP43_0147"/>
<accession>A0A0A0BIH8</accession>
<evidence type="ECO:0000313" key="9">
    <source>
        <dbReference type="Proteomes" id="UP000029999"/>
    </source>
</evidence>
<dbReference type="AlphaFoldDB" id="A0A0A0BIH8"/>
<dbReference type="FunFam" id="1.20.58.220:FF:000001">
    <property type="entry name" value="Phosphate-specific transport system accessory protein PhoU"/>
    <property type="match status" value="1"/>
</dbReference>
<dbReference type="Proteomes" id="UP000029999">
    <property type="component" value="Unassembled WGS sequence"/>
</dbReference>
<dbReference type="FunFam" id="1.20.58.220:FF:000002">
    <property type="entry name" value="Phosphate-specific transport system accessory protein PhoU"/>
    <property type="match status" value="1"/>
</dbReference>
<keyword evidence="5 6" id="KW-0592">Phosphate transport</keyword>
<protein>
    <recommendedName>
        <fullName evidence="6">Phosphate-specific transport system accessory protein PhoU</fullName>
    </recommendedName>
</protein>
<keyword evidence="3 6" id="KW-0813">Transport</keyword>
<comment type="caution">
    <text evidence="8">The sequence shown here is derived from an EMBL/GenBank/DDBJ whole genome shotgun (WGS) entry which is preliminary data.</text>
</comment>